<evidence type="ECO:0000313" key="7">
    <source>
        <dbReference type="Proteomes" id="UP000470200"/>
    </source>
</evidence>
<dbReference type="AlphaFoldDB" id="A0A0C2UJR6"/>
<feature type="transmembrane region" description="Helical" evidence="3">
    <location>
        <begin position="353"/>
        <end position="375"/>
    </location>
</feature>
<evidence type="ECO:0000313" key="4">
    <source>
        <dbReference type="EMBL" id="KAB5882921.1"/>
    </source>
</evidence>
<name>A0A0C2UJR6_BIFAD</name>
<keyword evidence="3" id="KW-0812">Transmembrane</keyword>
<keyword evidence="3" id="KW-0472">Membrane</keyword>
<feature type="transmembrane region" description="Helical" evidence="3">
    <location>
        <begin position="396"/>
        <end position="418"/>
    </location>
</feature>
<feature type="transmembrane region" description="Helical" evidence="3">
    <location>
        <begin position="483"/>
        <end position="504"/>
    </location>
</feature>
<protein>
    <submittedName>
        <fullName evidence="4">Alpha/beta hydrolase</fullName>
    </submittedName>
</protein>
<keyword evidence="2 4" id="KW-0378">Hydrolase</keyword>
<feature type="transmembrane region" description="Helical" evidence="3">
    <location>
        <begin position="526"/>
        <end position="546"/>
    </location>
</feature>
<feature type="transmembrane region" description="Helical" evidence="3">
    <location>
        <begin position="21"/>
        <end position="45"/>
    </location>
</feature>
<dbReference type="PANTHER" id="PTHR22946:SF9">
    <property type="entry name" value="POLYKETIDE TRANSFERASE AF380"/>
    <property type="match status" value="1"/>
</dbReference>
<evidence type="ECO:0000256" key="1">
    <source>
        <dbReference type="ARBA" id="ARBA00008645"/>
    </source>
</evidence>
<dbReference type="EMBL" id="QRLP01000009">
    <property type="protein sequence ID" value="RHJ16371.1"/>
    <property type="molecule type" value="Genomic_DNA"/>
</dbReference>
<reference evidence="4 7" key="2">
    <citation type="journal article" date="2019" name="Nat. Med.">
        <title>A library of human gut bacterial isolates paired with longitudinal multiomics data enables mechanistic microbiome research.</title>
        <authorList>
            <person name="Poyet M."/>
            <person name="Groussin M."/>
            <person name="Gibbons S.M."/>
            <person name="Avila-Pacheco J."/>
            <person name="Jiang X."/>
            <person name="Kearney S.M."/>
            <person name="Perrotta A.R."/>
            <person name="Berdy B."/>
            <person name="Zhao S."/>
            <person name="Lieberman T.D."/>
            <person name="Swanson P.K."/>
            <person name="Smith M."/>
            <person name="Roesemann S."/>
            <person name="Alexander J.E."/>
            <person name="Rich S.A."/>
            <person name="Livny J."/>
            <person name="Vlamakis H."/>
            <person name="Clish C."/>
            <person name="Bullock K."/>
            <person name="Deik A."/>
            <person name="Scott J."/>
            <person name="Pierce K.A."/>
            <person name="Xavier R.J."/>
            <person name="Alm E.J."/>
        </authorList>
    </citation>
    <scope>NUCLEOTIDE SEQUENCE [LARGE SCALE GENOMIC DNA]</scope>
    <source>
        <strain evidence="4 7">BIOML-A105</strain>
    </source>
</reference>
<feature type="transmembrane region" description="Helical" evidence="3">
    <location>
        <begin position="628"/>
        <end position="650"/>
    </location>
</feature>
<dbReference type="InterPro" id="IPR050261">
    <property type="entry name" value="FrsA_esterase"/>
</dbReference>
<evidence type="ECO:0000313" key="5">
    <source>
        <dbReference type="EMBL" id="RHJ16371.1"/>
    </source>
</evidence>
<evidence type="ECO:0000256" key="3">
    <source>
        <dbReference type="SAM" id="Phobius"/>
    </source>
</evidence>
<feature type="transmembrane region" description="Helical" evidence="3">
    <location>
        <begin position="603"/>
        <end position="621"/>
    </location>
</feature>
<feature type="transmembrane region" description="Helical" evidence="3">
    <location>
        <begin position="434"/>
        <end position="456"/>
    </location>
</feature>
<dbReference type="SUPFAM" id="SSF53474">
    <property type="entry name" value="alpha/beta-Hydrolases"/>
    <property type="match status" value="1"/>
</dbReference>
<evidence type="ECO:0000313" key="6">
    <source>
        <dbReference type="Proteomes" id="UP000284589"/>
    </source>
</evidence>
<organism evidence="4 7">
    <name type="scientific">Bifidobacterium adolescentis</name>
    <dbReference type="NCBI Taxonomy" id="1680"/>
    <lineage>
        <taxon>Bacteria</taxon>
        <taxon>Bacillati</taxon>
        <taxon>Actinomycetota</taxon>
        <taxon>Actinomycetes</taxon>
        <taxon>Bifidobacteriales</taxon>
        <taxon>Bifidobacteriaceae</taxon>
        <taxon>Bifidobacterium</taxon>
    </lineage>
</organism>
<sequence>MTRKEQREKNTMSKVWQYLKQHAYGALTIVTVLLCILGSCIANLAQTDFGNVTKENLTIETSSGHRLGINMLKPKTATNDKPAPTIVFAHGGNGLKEKWDLYQIEWARRGFVVFSFDLYGHGDSEILNNTEWLVNGRGLYDTVKYATTLPFVDKDQIAVSGQSRGGNTIHETILLDNKAKKQLIKAVLYVSRDAVYKDNETQSFGYVPGKTTSAQAASKNNGEYFNYYGNRNVGIIAGKFDQYSFKETDKTTGKMLPNPDYLKHNNAKSFLNFGITPDSSTADGVSGKYYTKKVDGKEAFRVIYLENGFHTSQLFQSSSTAAAMEFMVKAFNMNTSLQSGDQIYQWRMIGSTIGFIGMFMFAVFFALWLSQMPLFRGTSRGNAVMRIAESHPGTKAWAWGCLIVNTLFATVSTLFLYYNGVDTHIGTFFRQGQALFAGSMLAISSVFTAIVTYIWYRCFAKKNGMNIDEIDLKTSAFSVFKTIMLALTVTGGTLLLVWGAQYFFKTNFSFLYWGIMPFGSFKIVDMLKVLPIFLIGYVISSIFINCMNYNTSYGKNKIVNILVLALVTAAVPALVSGAGWAKFMLTGVNDLFGAAYTRIPDSMFLTVFLLFITPLTARGIYSKTRNPYLGGIINAILAMVITCVNCQVVFPA</sequence>
<dbReference type="Proteomes" id="UP000470200">
    <property type="component" value="Unassembled WGS sequence"/>
</dbReference>
<evidence type="ECO:0000256" key="2">
    <source>
        <dbReference type="ARBA" id="ARBA00022801"/>
    </source>
</evidence>
<feature type="transmembrane region" description="Helical" evidence="3">
    <location>
        <begin position="558"/>
        <end position="583"/>
    </location>
</feature>
<proteinExistence type="inferred from homology"/>
<dbReference type="EMBL" id="WDIP01000014">
    <property type="protein sequence ID" value="KAB5882921.1"/>
    <property type="molecule type" value="Genomic_DNA"/>
</dbReference>
<reference evidence="5 6" key="1">
    <citation type="submission" date="2018-08" db="EMBL/GenBank/DDBJ databases">
        <title>A genome reference for cultivated species of the human gut microbiota.</title>
        <authorList>
            <person name="Zou Y."/>
            <person name="Xue W."/>
            <person name="Luo G."/>
        </authorList>
    </citation>
    <scope>NUCLEOTIDE SEQUENCE [LARGE SCALE GENOMIC DNA]</scope>
    <source>
        <strain evidence="5 6">AM12-20</strain>
    </source>
</reference>
<dbReference type="Gene3D" id="3.40.50.1820">
    <property type="entry name" value="alpha/beta hydrolase"/>
    <property type="match status" value="1"/>
</dbReference>
<dbReference type="Proteomes" id="UP000284589">
    <property type="component" value="Unassembled WGS sequence"/>
</dbReference>
<comment type="similarity">
    <text evidence="1">Belongs to the AB hydrolase superfamily.</text>
</comment>
<dbReference type="PANTHER" id="PTHR22946">
    <property type="entry name" value="DIENELACTONE HYDROLASE DOMAIN-CONTAINING PROTEIN-RELATED"/>
    <property type="match status" value="1"/>
</dbReference>
<gene>
    <name evidence="5" type="ORF">DW139_08950</name>
    <name evidence="4" type="ORF">GA629_09830</name>
</gene>
<dbReference type="GO" id="GO:0052689">
    <property type="term" value="F:carboxylic ester hydrolase activity"/>
    <property type="evidence" value="ECO:0007669"/>
    <property type="project" value="UniProtKB-ARBA"/>
</dbReference>
<keyword evidence="3" id="KW-1133">Transmembrane helix</keyword>
<accession>A0A0C2UJR6</accession>
<comment type="caution">
    <text evidence="4">The sequence shown here is derived from an EMBL/GenBank/DDBJ whole genome shotgun (WGS) entry which is preliminary data.</text>
</comment>
<dbReference type="InterPro" id="IPR029058">
    <property type="entry name" value="AB_hydrolase_fold"/>
</dbReference>